<comment type="subcellular location">
    <subcellularLocation>
        <location evidence="1 4">Nucleus</location>
    </subcellularLocation>
</comment>
<dbReference type="EMBL" id="LYUB02000008">
    <property type="protein sequence ID" value="OVF08455.1"/>
    <property type="molecule type" value="Genomic_DNA"/>
</dbReference>
<reference evidence="5 6" key="1">
    <citation type="submission" date="2017-04" db="EMBL/GenBank/DDBJ databases">
        <title>Draft genome of the yeast Clavispora lusitaniae type strain CBS 6936.</title>
        <authorList>
            <person name="Durrens P."/>
            <person name="Klopp C."/>
            <person name="Biteau N."/>
            <person name="Fitton-Ouhabi V."/>
            <person name="Dementhon K."/>
            <person name="Accoceberry I."/>
            <person name="Sherman D.J."/>
            <person name="Noel T."/>
        </authorList>
    </citation>
    <scope>NUCLEOTIDE SEQUENCE [LARGE SCALE GENOMIC DNA]</scope>
    <source>
        <strain evidence="5 6">CBS 6936</strain>
    </source>
</reference>
<comment type="caution">
    <text evidence="5">The sequence shown here is derived from an EMBL/GenBank/DDBJ whole genome shotgun (WGS) entry which is preliminary data.</text>
</comment>
<sequence>MVSAVLLVHKATPQTIVQFHDELSNKLPTLKGKWSFNFKIFRNNIYSIPQELAESQATSPENNYLYTWAPSYLNDSCVTLINKRCSAVFSHVVQEELSTPYEFAIPNNHLHGGATSGLNDSFDYMLNQRMQSTWVQRQSIKGSGGEIYELENGNLTIRTANVTLHGNFRGLLIQIEVEHGKLDTSDPAKIFSDLMAKYDIPVGNLCYKVMDPLRLDRYGDLALQYSEILNF</sequence>
<evidence type="ECO:0000313" key="6">
    <source>
        <dbReference type="Proteomes" id="UP000195602"/>
    </source>
</evidence>
<evidence type="ECO:0000256" key="4">
    <source>
        <dbReference type="RuleBase" id="RU364152"/>
    </source>
</evidence>
<organism evidence="5 6">
    <name type="scientific">Clavispora lusitaniae</name>
    <name type="common">Candida lusitaniae</name>
    <dbReference type="NCBI Taxonomy" id="36911"/>
    <lineage>
        <taxon>Eukaryota</taxon>
        <taxon>Fungi</taxon>
        <taxon>Dikarya</taxon>
        <taxon>Ascomycota</taxon>
        <taxon>Saccharomycotina</taxon>
        <taxon>Pichiomycetes</taxon>
        <taxon>Metschnikowiaceae</taxon>
        <taxon>Clavispora</taxon>
    </lineage>
</organism>
<dbReference type="Gene3D" id="3.30.310.180">
    <property type="match status" value="2"/>
</dbReference>
<keyword evidence="4" id="KW-0804">Transcription</keyword>
<accession>A0AA91PZJ3</accession>
<evidence type="ECO:0000256" key="3">
    <source>
        <dbReference type="ARBA" id="ARBA00023242"/>
    </source>
</evidence>
<dbReference type="Pfam" id="PF08612">
    <property type="entry name" value="Med20"/>
    <property type="match status" value="1"/>
</dbReference>
<dbReference type="Proteomes" id="UP000195602">
    <property type="component" value="Unassembled WGS sequence"/>
</dbReference>
<dbReference type="InterPro" id="IPR013921">
    <property type="entry name" value="Mediator_Med20"/>
</dbReference>
<keyword evidence="3 4" id="KW-0539">Nucleus</keyword>
<keyword evidence="4" id="KW-0805">Transcription regulation</keyword>
<protein>
    <recommendedName>
        <fullName evidence="4">Mediator of RNA polymerase II transcription subunit 20</fullName>
    </recommendedName>
    <alternativeName>
        <fullName evidence="4">Mediator complex subunit 20</fullName>
    </alternativeName>
</protein>
<dbReference type="GO" id="GO:0006357">
    <property type="term" value="P:regulation of transcription by RNA polymerase II"/>
    <property type="evidence" value="ECO:0007669"/>
    <property type="project" value="InterPro"/>
</dbReference>
<dbReference type="KEGG" id="clus:A9F13_08g01562"/>
<comment type="subunit">
    <text evidence="4">Component of the Mediator complex.</text>
</comment>
<proteinExistence type="inferred from homology"/>
<comment type="function">
    <text evidence="4">Component of the Mediator complex, a coactivator involved in the regulated transcription of nearly all RNA polymerase II-dependent genes. Mediator functions as a bridge to convey information from gene-specific regulatory proteins to the basal RNA polymerase II transcription machinery. Mediator is recruited to promoters by direct interactions with regulatory proteins and serves as a scaffold for the assembly of a functional preinitiation complex with RNA polymerase II and the general transcription factors.</text>
</comment>
<comment type="similarity">
    <text evidence="2 4">Belongs to the Mediator complex subunit 20 family.</text>
</comment>
<name>A0AA91PZJ3_CLALS</name>
<gene>
    <name evidence="4" type="primary">MED20</name>
    <name evidence="5" type="ORF">A9F13_08g01562</name>
</gene>
<evidence type="ECO:0000256" key="1">
    <source>
        <dbReference type="ARBA" id="ARBA00004123"/>
    </source>
</evidence>
<dbReference type="GO" id="GO:0003712">
    <property type="term" value="F:transcription coregulator activity"/>
    <property type="evidence" value="ECO:0007669"/>
    <property type="project" value="InterPro"/>
</dbReference>
<evidence type="ECO:0000256" key="2">
    <source>
        <dbReference type="ARBA" id="ARBA00010743"/>
    </source>
</evidence>
<evidence type="ECO:0000313" key="5">
    <source>
        <dbReference type="EMBL" id="OVF08455.1"/>
    </source>
</evidence>
<keyword evidence="4" id="KW-0010">Activator</keyword>
<dbReference type="AlphaFoldDB" id="A0AA91PZJ3"/>
<dbReference type="GO" id="GO:0016592">
    <property type="term" value="C:mediator complex"/>
    <property type="evidence" value="ECO:0007669"/>
    <property type="project" value="InterPro"/>
</dbReference>